<keyword evidence="3 6" id="KW-0812">Transmembrane</keyword>
<dbReference type="Proteomes" id="UP000030988">
    <property type="component" value="Unassembled WGS sequence"/>
</dbReference>
<sequence>MSALEPHGHGAGLRLDKANGKLMGVCAGLANRFEVDPLWIRLLFVIGTLVGFGSFILIYLAIALLVK</sequence>
<keyword evidence="5 6" id="KW-0472">Membrane</keyword>
<dbReference type="PANTHER" id="PTHR33885:SF3">
    <property type="entry name" value="PHAGE SHOCK PROTEIN C"/>
    <property type="match status" value="1"/>
</dbReference>
<dbReference type="PANTHER" id="PTHR33885">
    <property type="entry name" value="PHAGE SHOCK PROTEIN C"/>
    <property type="match status" value="1"/>
</dbReference>
<keyword evidence="9" id="KW-1185">Reference proteome</keyword>
<dbReference type="GO" id="GO:0005886">
    <property type="term" value="C:plasma membrane"/>
    <property type="evidence" value="ECO:0007669"/>
    <property type="project" value="UniProtKB-SubCell"/>
</dbReference>
<evidence type="ECO:0000256" key="2">
    <source>
        <dbReference type="ARBA" id="ARBA00022475"/>
    </source>
</evidence>
<keyword evidence="2" id="KW-1003">Cell membrane</keyword>
<evidence type="ECO:0000313" key="9">
    <source>
        <dbReference type="Proteomes" id="UP000030988"/>
    </source>
</evidence>
<comment type="caution">
    <text evidence="8">The sequence shown here is derived from an EMBL/GenBank/DDBJ whole genome shotgun (WGS) entry which is preliminary data.</text>
</comment>
<keyword evidence="4 6" id="KW-1133">Transmembrane helix</keyword>
<dbReference type="OrthoDB" id="7359894at2"/>
<feature type="domain" description="Phage shock protein PspC N-terminal" evidence="7">
    <location>
        <begin position="13"/>
        <end position="66"/>
    </location>
</feature>
<evidence type="ECO:0000313" key="8">
    <source>
        <dbReference type="EMBL" id="KHL26401.1"/>
    </source>
</evidence>
<dbReference type="STRING" id="1572751.PK98_08140"/>
<proteinExistence type="predicted"/>
<accession>A0A0B2C318</accession>
<dbReference type="RefSeq" id="WP_039095641.1">
    <property type="nucleotide sequence ID" value="NZ_JTDN01000001.1"/>
</dbReference>
<evidence type="ECO:0000256" key="3">
    <source>
        <dbReference type="ARBA" id="ARBA00022692"/>
    </source>
</evidence>
<reference evidence="8 9" key="1">
    <citation type="submission" date="2014-11" db="EMBL/GenBank/DDBJ databases">
        <title>Draft genome sequence of Kirrobacter mercurialis.</title>
        <authorList>
            <person name="Coil D.A."/>
            <person name="Eisen J.A."/>
        </authorList>
    </citation>
    <scope>NUCLEOTIDE SEQUENCE [LARGE SCALE GENOMIC DNA]</scope>
    <source>
        <strain evidence="8 9">Coronado</strain>
    </source>
</reference>
<gene>
    <name evidence="8" type="ORF">PK98_08140</name>
</gene>
<name>A0A0B2C318_9SPHN</name>
<feature type="transmembrane region" description="Helical" evidence="6">
    <location>
        <begin position="38"/>
        <end position="66"/>
    </location>
</feature>
<evidence type="ECO:0000256" key="5">
    <source>
        <dbReference type="ARBA" id="ARBA00023136"/>
    </source>
</evidence>
<dbReference type="InterPro" id="IPR007168">
    <property type="entry name" value="Phageshock_PspC_N"/>
</dbReference>
<dbReference type="AlphaFoldDB" id="A0A0B2C318"/>
<evidence type="ECO:0000256" key="1">
    <source>
        <dbReference type="ARBA" id="ARBA00004162"/>
    </source>
</evidence>
<dbReference type="EMBL" id="JTDN01000001">
    <property type="protein sequence ID" value="KHL26401.1"/>
    <property type="molecule type" value="Genomic_DNA"/>
</dbReference>
<dbReference type="InterPro" id="IPR052027">
    <property type="entry name" value="PspC"/>
</dbReference>
<organism evidence="8 9">
    <name type="scientific">Croceibacterium mercuriale</name>
    <dbReference type="NCBI Taxonomy" id="1572751"/>
    <lineage>
        <taxon>Bacteria</taxon>
        <taxon>Pseudomonadati</taxon>
        <taxon>Pseudomonadota</taxon>
        <taxon>Alphaproteobacteria</taxon>
        <taxon>Sphingomonadales</taxon>
        <taxon>Erythrobacteraceae</taxon>
        <taxon>Croceibacterium</taxon>
    </lineage>
</organism>
<comment type="subcellular location">
    <subcellularLocation>
        <location evidence="1">Cell membrane</location>
        <topology evidence="1">Single-pass membrane protein</topology>
    </subcellularLocation>
</comment>
<evidence type="ECO:0000256" key="4">
    <source>
        <dbReference type="ARBA" id="ARBA00022989"/>
    </source>
</evidence>
<dbReference type="Pfam" id="PF04024">
    <property type="entry name" value="PspC"/>
    <property type="match status" value="1"/>
</dbReference>
<protein>
    <submittedName>
        <fullName evidence="8">Recombinase RecF</fullName>
    </submittedName>
</protein>
<evidence type="ECO:0000259" key="7">
    <source>
        <dbReference type="Pfam" id="PF04024"/>
    </source>
</evidence>
<evidence type="ECO:0000256" key="6">
    <source>
        <dbReference type="SAM" id="Phobius"/>
    </source>
</evidence>